<comment type="caution">
    <text evidence="2">The sequence shown here is derived from an EMBL/GenBank/DDBJ whole genome shotgun (WGS) entry which is preliminary data.</text>
</comment>
<feature type="compositionally biased region" description="Basic and acidic residues" evidence="1">
    <location>
        <begin position="260"/>
        <end position="275"/>
    </location>
</feature>
<feature type="compositionally biased region" description="Polar residues" evidence="1">
    <location>
        <begin position="206"/>
        <end position="221"/>
    </location>
</feature>
<dbReference type="Proteomes" id="UP000383932">
    <property type="component" value="Unassembled WGS sequence"/>
</dbReference>
<evidence type="ECO:0000313" key="3">
    <source>
        <dbReference type="Proteomes" id="UP000383932"/>
    </source>
</evidence>
<feature type="region of interest" description="Disordered" evidence="1">
    <location>
        <begin position="150"/>
        <end position="340"/>
    </location>
</feature>
<dbReference type="AlphaFoldDB" id="A0A5N5QBE4"/>
<reference evidence="2 3" key="1">
    <citation type="journal article" date="2019" name="Fungal Biol. Biotechnol.">
        <title>Draft genome sequence of fastidious pathogen Ceratobasidium theobromae, which causes vascular-streak dieback in Theobroma cacao.</title>
        <authorList>
            <person name="Ali S.S."/>
            <person name="Asman A."/>
            <person name="Shao J."/>
            <person name="Firmansyah A.P."/>
            <person name="Susilo A.W."/>
            <person name="Rosmana A."/>
            <person name="McMahon P."/>
            <person name="Junaid M."/>
            <person name="Guest D."/>
            <person name="Kheng T.Y."/>
            <person name="Meinhardt L.W."/>
            <person name="Bailey B.A."/>
        </authorList>
    </citation>
    <scope>NUCLEOTIDE SEQUENCE [LARGE SCALE GENOMIC DNA]</scope>
    <source>
        <strain evidence="2 3">CT2</strain>
    </source>
</reference>
<evidence type="ECO:0000313" key="2">
    <source>
        <dbReference type="EMBL" id="KAB5589100.1"/>
    </source>
</evidence>
<name>A0A5N5QBE4_9AGAM</name>
<feature type="compositionally biased region" description="Low complexity" evidence="1">
    <location>
        <begin position="282"/>
        <end position="298"/>
    </location>
</feature>
<protein>
    <submittedName>
        <fullName evidence="2">Uncharacterized protein</fullName>
    </submittedName>
</protein>
<dbReference type="EMBL" id="SSOP01000318">
    <property type="protein sequence ID" value="KAB5589100.1"/>
    <property type="molecule type" value="Genomic_DNA"/>
</dbReference>
<feature type="compositionally biased region" description="Basic and acidic residues" evidence="1">
    <location>
        <begin position="181"/>
        <end position="205"/>
    </location>
</feature>
<sequence length="371" mass="40719">MSSRIHKTIKNIYEPHPIKPETIFLETEDGSKIKPGMMRVRALDGFVFVKSGEFVYPTCDKTAAWWEGVEAYGLEEILWLDSAGGFSYALLEPEAQYDRGHWNDVIKSWATLSNGPNRSNPGFTPIEPGEKRPDWWVKAGDKAWNHMARAHRAREREAKVSQLVTRPSSEGKKSPTAKPEPPSKRKALSDAREKWKTKLPRRERQSGTPNIPQIPVCSSSPEPAITDNFLSSPLEVAEQSPADRCSHVPDPGNTPIPGSSDDRGLQKRIESDPYDKGPLVPPSAVVSKSMSSSQGSAPVAPGRSNTASPEHLVDASPKEPMQPVPGSSGGQTSSAADEANLTVSHRHSVFAFNNARLFPLDERCSMQRLAP</sequence>
<proteinExistence type="predicted"/>
<keyword evidence="3" id="KW-1185">Reference proteome</keyword>
<dbReference type="OrthoDB" id="3265180at2759"/>
<organism evidence="2 3">
    <name type="scientific">Ceratobasidium theobromae</name>
    <dbReference type="NCBI Taxonomy" id="1582974"/>
    <lineage>
        <taxon>Eukaryota</taxon>
        <taxon>Fungi</taxon>
        <taxon>Dikarya</taxon>
        <taxon>Basidiomycota</taxon>
        <taxon>Agaricomycotina</taxon>
        <taxon>Agaricomycetes</taxon>
        <taxon>Cantharellales</taxon>
        <taxon>Ceratobasidiaceae</taxon>
        <taxon>Ceratobasidium</taxon>
    </lineage>
</organism>
<evidence type="ECO:0000256" key="1">
    <source>
        <dbReference type="SAM" id="MobiDB-lite"/>
    </source>
</evidence>
<gene>
    <name evidence="2" type="ORF">CTheo_7462</name>
</gene>
<accession>A0A5N5QBE4</accession>